<gene>
    <name evidence="1" type="ORF">LR48_Vigan01g038700</name>
</gene>
<protein>
    <submittedName>
        <fullName evidence="1">Uncharacterized protein</fullName>
    </submittedName>
</protein>
<accession>A0A0L9TK62</accession>
<evidence type="ECO:0000313" key="1">
    <source>
        <dbReference type="EMBL" id="KOM30832.1"/>
    </source>
</evidence>
<dbReference type="Gramene" id="KOM30832">
    <property type="protein sequence ID" value="KOM30832"/>
    <property type="gene ID" value="LR48_Vigan01g038700"/>
</dbReference>
<evidence type="ECO:0000313" key="2">
    <source>
        <dbReference type="Proteomes" id="UP000053144"/>
    </source>
</evidence>
<dbReference type="Proteomes" id="UP000053144">
    <property type="component" value="Chromosome 1"/>
</dbReference>
<reference evidence="2" key="1">
    <citation type="journal article" date="2015" name="Proc. Natl. Acad. Sci. U.S.A.">
        <title>Genome sequencing of adzuki bean (Vigna angularis) provides insight into high starch and low fat accumulation and domestication.</title>
        <authorList>
            <person name="Yang K."/>
            <person name="Tian Z."/>
            <person name="Chen C."/>
            <person name="Luo L."/>
            <person name="Zhao B."/>
            <person name="Wang Z."/>
            <person name="Yu L."/>
            <person name="Li Y."/>
            <person name="Sun Y."/>
            <person name="Li W."/>
            <person name="Chen Y."/>
            <person name="Li Y."/>
            <person name="Zhang Y."/>
            <person name="Ai D."/>
            <person name="Zhao J."/>
            <person name="Shang C."/>
            <person name="Ma Y."/>
            <person name="Wu B."/>
            <person name="Wang M."/>
            <person name="Gao L."/>
            <person name="Sun D."/>
            <person name="Zhang P."/>
            <person name="Guo F."/>
            <person name="Wang W."/>
            <person name="Li Y."/>
            <person name="Wang J."/>
            <person name="Varshney R.K."/>
            <person name="Wang J."/>
            <person name="Ling H.Q."/>
            <person name="Wan P."/>
        </authorList>
    </citation>
    <scope>NUCLEOTIDE SEQUENCE</scope>
    <source>
        <strain evidence="2">cv. Jingnong 6</strain>
    </source>
</reference>
<dbReference type="AlphaFoldDB" id="A0A0L9TK62"/>
<sequence length="150" mass="18084">MVTRRNVGDQQDLMELIREMQRQMKETQRRDEAKIAVLRVEHVVNRQEQLANTRCCSFPRRQRKIIRSKDRAKLISTGCCLPRSAWSRVEMKNLLGKTILDLVKMRLKKWMVTTVKIEERDENVVKIEERNDERRRKICNLDKFVKIFEK</sequence>
<dbReference type="EMBL" id="CM003371">
    <property type="protein sequence ID" value="KOM30832.1"/>
    <property type="molecule type" value="Genomic_DNA"/>
</dbReference>
<organism evidence="1 2">
    <name type="scientific">Phaseolus angularis</name>
    <name type="common">Azuki bean</name>
    <name type="synonym">Vigna angularis</name>
    <dbReference type="NCBI Taxonomy" id="3914"/>
    <lineage>
        <taxon>Eukaryota</taxon>
        <taxon>Viridiplantae</taxon>
        <taxon>Streptophyta</taxon>
        <taxon>Embryophyta</taxon>
        <taxon>Tracheophyta</taxon>
        <taxon>Spermatophyta</taxon>
        <taxon>Magnoliopsida</taxon>
        <taxon>eudicotyledons</taxon>
        <taxon>Gunneridae</taxon>
        <taxon>Pentapetalae</taxon>
        <taxon>rosids</taxon>
        <taxon>fabids</taxon>
        <taxon>Fabales</taxon>
        <taxon>Fabaceae</taxon>
        <taxon>Papilionoideae</taxon>
        <taxon>50 kb inversion clade</taxon>
        <taxon>NPAAA clade</taxon>
        <taxon>indigoferoid/millettioid clade</taxon>
        <taxon>Phaseoleae</taxon>
        <taxon>Vigna</taxon>
    </lineage>
</organism>
<proteinExistence type="predicted"/>
<name>A0A0L9TK62_PHAAN</name>